<dbReference type="Pfam" id="PF00811">
    <property type="entry name" value="Ependymin"/>
    <property type="match status" value="1"/>
</dbReference>
<organism evidence="3 4">
    <name type="scientific">Periophthalmus magnuspinnatus</name>
    <dbReference type="NCBI Taxonomy" id="409849"/>
    <lineage>
        <taxon>Eukaryota</taxon>
        <taxon>Metazoa</taxon>
        <taxon>Chordata</taxon>
        <taxon>Craniata</taxon>
        <taxon>Vertebrata</taxon>
        <taxon>Euteleostomi</taxon>
        <taxon>Actinopterygii</taxon>
        <taxon>Neopterygii</taxon>
        <taxon>Teleostei</taxon>
        <taxon>Neoteleostei</taxon>
        <taxon>Acanthomorphata</taxon>
        <taxon>Gobiaria</taxon>
        <taxon>Gobiiformes</taxon>
        <taxon>Gobioidei</taxon>
        <taxon>Gobiidae</taxon>
        <taxon>Oxudercinae</taxon>
        <taxon>Periophthalmus</taxon>
    </lineage>
</organism>
<feature type="signal peptide" evidence="2">
    <location>
        <begin position="1"/>
        <end position="18"/>
    </location>
</feature>
<proteinExistence type="inferred from homology"/>
<dbReference type="PANTHER" id="PTHR10697:SF5">
    <property type="entry name" value="EPENDYMIN-RELATED"/>
    <property type="match status" value="1"/>
</dbReference>
<name>A0A3B4AJH0_9GOBI</name>
<reference evidence="3" key="1">
    <citation type="submission" date="2025-08" db="UniProtKB">
        <authorList>
            <consortium name="Ensembl"/>
        </authorList>
    </citation>
    <scope>IDENTIFICATION</scope>
</reference>
<dbReference type="PRINTS" id="PR00317">
    <property type="entry name" value="EPENDYMIN"/>
</dbReference>
<dbReference type="GO" id="GO:0005576">
    <property type="term" value="C:extracellular region"/>
    <property type="evidence" value="ECO:0007669"/>
    <property type="project" value="InterPro"/>
</dbReference>
<dbReference type="Ensembl" id="ENSPMGT00000017983.1">
    <property type="protein sequence ID" value="ENSPMGP00000016840.1"/>
    <property type="gene ID" value="ENSPMGG00000013754.1"/>
</dbReference>
<keyword evidence="2" id="KW-0732">Signal</keyword>
<feature type="chain" id="PRO_5046646301" description="Ependymin-like 1" evidence="2">
    <location>
        <begin position="19"/>
        <end position="219"/>
    </location>
</feature>
<dbReference type="AlphaFoldDB" id="A0A3B4AJH0"/>
<comment type="similarity">
    <text evidence="1">Belongs to the ependymin family.</text>
</comment>
<sequence>MNMRSVLLLACLLGLSLAASLERKPHHCSKYLCIAFVSTQNEKAWFYAGYEYDAWQQRIRLYETGTYNNQSFTYDVLLLYGEGVMYQIDTKASKCTKQPLQADFMPLGVPPNASLLGQYVIGSSSGPGEGLLVDTWQGKAPDGAQYMVTVTEFGCIPVSTLYQTKEYGWIVVSYINTIKGILDPSSLSPPSFCPGLDAKPEGTPVDFFTVVSNLKKIAV</sequence>
<dbReference type="GO" id="GO:0005764">
    <property type="term" value="C:lysosome"/>
    <property type="evidence" value="ECO:0007669"/>
    <property type="project" value="TreeGrafter"/>
</dbReference>
<reference evidence="3" key="2">
    <citation type="submission" date="2025-09" db="UniProtKB">
        <authorList>
            <consortium name="Ensembl"/>
        </authorList>
    </citation>
    <scope>IDENTIFICATION</scope>
</reference>
<protein>
    <recommendedName>
        <fullName evidence="5">Ependymin-like 1</fullName>
    </recommendedName>
</protein>
<evidence type="ECO:0000256" key="2">
    <source>
        <dbReference type="SAM" id="SignalP"/>
    </source>
</evidence>
<keyword evidence="4" id="KW-1185">Reference proteome</keyword>
<dbReference type="PANTHER" id="PTHR10697">
    <property type="entry name" value="MAMMALIAN EPENDYMIN-RELATED PROTEIN 1"/>
    <property type="match status" value="1"/>
</dbReference>
<dbReference type="InterPro" id="IPR001299">
    <property type="entry name" value="Ependymin"/>
</dbReference>
<dbReference type="GO" id="GO:0007160">
    <property type="term" value="P:cell-matrix adhesion"/>
    <property type="evidence" value="ECO:0007669"/>
    <property type="project" value="InterPro"/>
</dbReference>
<dbReference type="SMART" id="SM00026">
    <property type="entry name" value="EPEND"/>
    <property type="match status" value="1"/>
</dbReference>
<evidence type="ECO:0000313" key="4">
    <source>
        <dbReference type="Proteomes" id="UP000261520"/>
    </source>
</evidence>
<dbReference type="Proteomes" id="UP000261520">
    <property type="component" value="Unplaced"/>
</dbReference>
<evidence type="ECO:0000256" key="1">
    <source>
        <dbReference type="ARBA" id="ARBA00010771"/>
    </source>
</evidence>
<evidence type="ECO:0008006" key="5">
    <source>
        <dbReference type="Google" id="ProtNLM"/>
    </source>
</evidence>
<dbReference type="GO" id="GO:0005509">
    <property type="term" value="F:calcium ion binding"/>
    <property type="evidence" value="ECO:0007669"/>
    <property type="project" value="InterPro"/>
</dbReference>
<accession>A0A3B4AJH0</accession>
<evidence type="ECO:0000313" key="3">
    <source>
        <dbReference type="Ensembl" id="ENSPMGP00000016840.1"/>
    </source>
</evidence>